<protein>
    <submittedName>
        <fullName evidence="2">Uncharacterized protein</fullName>
    </submittedName>
</protein>
<accession>R7SZZ7</accession>
<sequence>MSDTLDVCLIDPNLAPPTRPPSALSTNSDTSYFALYEESESEQVDPDNRPPEYLPRRIVVETIRRHGWECLLCGRGDDLTVVRAVLQHENEGASEDPISWLKSFGLLPPGYERDDWTNLMTLCGLHARAYDEGVWRWVPCAKYRRQMFSALPARANALENGDGDVTMTDDIADETSKELDDSSLSPISPSDAGVPAETLVDDGISGTTRKTEIRFQPSAMSSDFGSQMETPQFDVLVLRPESMPAVPNALSKSSAAVWREWRTLILNPYVAYASSLEVIGVADSASQDVLLQGVSKECLDIRSRWEAVAA</sequence>
<dbReference type="Proteomes" id="UP000053319">
    <property type="component" value="Unassembled WGS sequence"/>
</dbReference>
<feature type="region of interest" description="Disordered" evidence="1">
    <location>
        <begin position="175"/>
        <end position="201"/>
    </location>
</feature>
<reference evidence="2 3" key="1">
    <citation type="journal article" date="2012" name="Science">
        <title>The Paleozoic origin of enzymatic lignin decomposition reconstructed from 31 fungal genomes.</title>
        <authorList>
            <person name="Floudas D."/>
            <person name="Binder M."/>
            <person name="Riley R."/>
            <person name="Barry K."/>
            <person name="Blanchette R.A."/>
            <person name="Henrissat B."/>
            <person name="Martinez A.T."/>
            <person name="Otillar R."/>
            <person name="Spatafora J.W."/>
            <person name="Yadav J.S."/>
            <person name="Aerts A."/>
            <person name="Benoit I."/>
            <person name="Boyd A."/>
            <person name="Carlson A."/>
            <person name="Copeland A."/>
            <person name="Coutinho P.M."/>
            <person name="de Vries R.P."/>
            <person name="Ferreira P."/>
            <person name="Findley K."/>
            <person name="Foster B."/>
            <person name="Gaskell J."/>
            <person name="Glotzer D."/>
            <person name="Gorecki P."/>
            <person name="Heitman J."/>
            <person name="Hesse C."/>
            <person name="Hori C."/>
            <person name="Igarashi K."/>
            <person name="Jurgens J.A."/>
            <person name="Kallen N."/>
            <person name="Kersten P."/>
            <person name="Kohler A."/>
            <person name="Kuees U."/>
            <person name="Kumar T.K.A."/>
            <person name="Kuo A."/>
            <person name="LaButti K."/>
            <person name="Larrondo L.F."/>
            <person name="Lindquist E."/>
            <person name="Ling A."/>
            <person name="Lombard V."/>
            <person name="Lucas S."/>
            <person name="Lundell T."/>
            <person name="Martin R."/>
            <person name="McLaughlin D.J."/>
            <person name="Morgenstern I."/>
            <person name="Morin E."/>
            <person name="Murat C."/>
            <person name="Nagy L.G."/>
            <person name="Nolan M."/>
            <person name="Ohm R.A."/>
            <person name="Patyshakuliyeva A."/>
            <person name="Rokas A."/>
            <person name="Ruiz-Duenas F.J."/>
            <person name="Sabat G."/>
            <person name="Salamov A."/>
            <person name="Samejima M."/>
            <person name="Schmutz J."/>
            <person name="Slot J.C."/>
            <person name="St John F."/>
            <person name="Stenlid J."/>
            <person name="Sun H."/>
            <person name="Sun S."/>
            <person name="Syed K."/>
            <person name="Tsang A."/>
            <person name="Wiebenga A."/>
            <person name="Young D."/>
            <person name="Pisabarro A."/>
            <person name="Eastwood D.C."/>
            <person name="Martin F."/>
            <person name="Cullen D."/>
            <person name="Grigoriev I.V."/>
            <person name="Hibbett D.S."/>
        </authorList>
    </citation>
    <scope>NUCLEOTIDE SEQUENCE [LARGE SCALE GENOMIC DNA]</scope>
    <source>
        <strain evidence="2 3">LYAD-421 SS1</strain>
    </source>
</reference>
<evidence type="ECO:0000313" key="3">
    <source>
        <dbReference type="Proteomes" id="UP000053319"/>
    </source>
</evidence>
<evidence type="ECO:0000313" key="2">
    <source>
        <dbReference type="EMBL" id="EJF60542.1"/>
    </source>
</evidence>
<dbReference type="HOGENOM" id="CLU_1102751_0_0_1"/>
<dbReference type="GeneID" id="18838126"/>
<name>R7SZZ7_DICSQ</name>
<dbReference type="OrthoDB" id="2754381at2759"/>
<dbReference type="EMBL" id="JH719415">
    <property type="protein sequence ID" value="EJF60542.1"/>
    <property type="molecule type" value="Genomic_DNA"/>
</dbReference>
<dbReference type="RefSeq" id="XP_007366681.1">
    <property type="nucleotide sequence ID" value="XM_007366619.1"/>
</dbReference>
<evidence type="ECO:0000256" key="1">
    <source>
        <dbReference type="SAM" id="MobiDB-lite"/>
    </source>
</evidence>
<gene>
    <name evidence="2" type="ORF">DICSQDRAFT_161960</name>
</gene>
<dbReference type="KEGG" id="dsq:DICSQDRAFT_161960"/>
<dbReference type="OMA" id="QHENEGA"/>
<feature type="compositionally biased region" description="Low complexity" evidence="1">
    <location>
        <begin position="182"/>
        <end position="191"/>
    </location>
</feature>
<dbReference type="AlphaFoldDB" id="R7SZZ7"/>
<organism evidence="2 3">
    <name type="scientific">Dichomitus squalens (strain LYAD-421)</name>
    <name type="common">Western red white-rot fungus</name>
    <dbReference type="NCBI Taxonomy" id="732165"/>
    <lineage>
        <taxon>Eukaryota</taxon>
        <taxon>Fungi</taxon>
        <taxon>Dikarya</taxon>
        <taxon>Basidiomycota</taxon>
        <taxon>Agaricomycotina</taxon>
        <taxon>Agaricomycetes</taxon>
        <taxon>Polyporales</taxon>
        <taxon>Polyporaceae</taxon>
        <taxon>Dichomitus</taxon>
    </lineage>
</organism>
<proteinExistence type="predicted"/>